<dbReference type="GO" id="GO:0016887">
    <property type="term" value="F:ATP hydrolysis activity"/>
    <property type="evidence" value="ECO:0007669"/>
    <property type="project" value="InterPro"/>
</dbReference>
<dbReference type="InterPro" id="IPR027417">
    <property type="entry name" value="P-loop_NTPase"/>
</dbReference>
<dbReference type="InterPro" id="IPR014710">
    <property type="entry name" value="RmlC-like_jellyroll"/>
</dbReference>
<feature type="transmembrane region" description="Helical" evidence="10">
    <location>
        <begin position="1039"/>
        <end position="1059"/>
    </location>
</feature>
<feature type="domain" description="ABC transmembrane type-1" evidence="13">
    <location>
        <begin position="998"/>
        <end position="1183"/>
    </location>
</feature>
<keyword evidence="8" id="KW-0175">Coiled coil</keyword>
<dbReference type="InterPro" id="IPR003593">
    <property type="entry name" value="AAA+_ATPase"/>
</dbReference>
<dbReference type="CDD" id="cd03223">
    <property type="entry name" value="ABCD_peroxisomal_ALDP"/>
    <property type="match status" value="1"/>
</dbReference>
<dbReference type="Pfam" id="PF15711">
    <property type="entry name" value="ILEI"/>
    <property type="match status" value="1"/>
</dbReference>
<dbReference type="InterPro" id="IPR017871">
    <property type="entry name" value="ABC_transporter-like_CS"/>
</dbReference>
<keyword evidence="4" id="KW-0547">Nucleotide-binding</keyword>
<evidence type="ECO:0000313" key="15">
    <source>
        <dbReference type="Proteomes" id="UP001178507"/>
    </source>
</evidence>
<feature type="compositionally biased region" description="Low complexity" evidence="9">
    <location>
        <begin position="598"/>
        <end position="621"/>
    </location>
</feature>
<evidence type="ECO:0000313" key="14">
    <source>
        <dbReference type="EMBL" id="CAJ1388917.1"/>
    </source>
</evidence>
<dbReference type="Pfam" id="PF06472">
    <property type="entry name" value="ABC_membrane_2"/>
    <property type="match status" value="1"/>
</dbReference>
<dbReference type="Gene3D" id="1.20.1560.10">
    <property type="entry name" value="ABC transporter type 1, transmembrane domain"/>
    <property type="match status" value="1"/>
</dbReference>
<feature type="transmembrane region" description="Helical" evidence="10">
    <location>
        <begin position="1750"/>
        <end position="1767"/>
    </location>
</feature>
<reference evidence="14" key="1">
    <citation type="submission" date="2023-08" db="EMBL/GenBank/DDBJ databases">
        <authorList>
            <person name="Chen Y."/>
            <person name="Shah S."/>
            <person name="Dougan E. K."/>
            <person name="Thang M."/>
            <person name="Chan C."/>
        </authorList>
    </citation>
    <scope>NUCLEOTIDE SEQUENCE</scope>
</reference>
<dbReference type="PROSITE" id="PS52031">
    <property type="entry name" value="GG_LECTIN"/>
    <property type="match status" value="1"/>
</dbReference>
<dbReference type="InterPro" id="IPR011527">
    <property type="entry name" value="ABC1_TM_dom"/>
</dbReference>
<evidence type="ECO:0000259" key="12">
    <source>
        <dbReference type="PROSITE" id="PS50893"/>
    </source>
</evidence>
<proteinExistence type="inferred from homology"/>
<feature type="transmembrane region" description="Helical" evidence="10">
    <location>
        <begin position="1117"/>
        <end position="1135"/>
    </location>
</feature>
<keyword evidence="6 10" id="KW-1133">Transmembrane helix</keyword>
<evidence type="ECO:0000256" key="5">
    <source>
        <dbReference type="ARBA" id="ARBA00022840"/>
    </source>
</evidence>
<dbReference type="Gene3D" id="3.40.50.300">
    <property type="entry name" value="P-loop containing nucleotide triphosphate hydrolases"/>
    <property type="match status" value="1"/>
</dbReference>
<evidence type="ECO:0000259" key="13">
    <source>
        <dbReference type="PROSITE" id="PS50929"/>
    </source>
</evidence>
<protein>
    <submittedName>
        <fullName evidence="14">Uncharacterized protein</fullName>
    </submittedName>
</protein>
<feature type="compositionally biased region" description="Basic and acidic residues" evidence="9">
    <location>
        <begin position="562"/>
        <end position="596"/>
    </location>
</feature>
<keyword evidence="15" id="KW-1185">Reference proteome</keyword>
<feature type="transmembrane region" description="Helical" evidence="10">
    <location>
        <begin position="1630"/>
        <end position="1646"/>
    </location>
</feature>
<evidence type="ECO:0000256" key="10">
    <source>
        <dbReference type="SAM" id="Phobius"/>
    </source>
</evidence>
<dbReference type="PROSITE" id="PS50042">
    <property type="entry name" value="CNMP_BINDING_3"/>
    <property type="match status" value="2"/>
</dbReference>
<feature type="domain" description="ABC transporter" evidence="12">
    <location>
        <begin position="1220"/>
        <end position="1442"/>
    </location>
</feature>
<keyword evidence="2" id="KW-0813">Transport</keyword>
<feature type="transmembrane region" description="Helical" evidence="10">
    <location>
        <begin position="1820"/>
        <end position="1843"/>
    </location>
</feature>
<dbReference type="PROSITE" id="PS00211">
    <property type="entry name" value="ABC_TRANSPORTER_1"/>
    <property type="match status" value="1"/>
</dbReference>
<gene>
    <name evidence="14" type="ORF">EVOR1521_LOCUS14664</name>
</gene>
<evidence type="ECO:0000256" key="3">
    <source>
        <dbReference type="ARBA" id="ARBA00022692"/>
    </source>
</evidence>
<keyword evidence="5" id="KW-0067">ATP-binding</keyword>
<evidence type="ECO:0000256" key="9">
    <source>
        <dbReference type="SAM" id="MobiDB-lite"/>
    </source>
</evidence>
<sequence length="1892" mass="208355">MAMSTGHLLPPQLAPRRDPSPPRGPPPLRGGSPRGSFVPPPPPPALAPEAEADGRRAGPEAMLEPPLAAELRPPQRELGIAQTAELLRRFRREENLLTELSLAELEDFAELCSPLSFKRGELLFARGEPCSWLGLLLAGRASALLPGGASGGGSGELRLGEHAPGEMLGLARVALWERSHARPYTLRGLDDGCIAVLSYDQLESLRRARPGFHHALLRALLLQLADGCGAFFRGCPVSNNLKWSLGSFTERRILDFLLQLRDQGKLLTNLDYHALLALACRLRVTQWQARSNVLSKGEPLSGCLILLDGKFTGFRDAGGSPSLFFGPGDCVGLEFLLGGVQPCPLDIFAARPSLAALLLPSDLEDLRREYPGLATQLLQALYSKLFLELAAPQPEALLLLAEATERLRFAPGHRPAYPTPLRYPGLLTPEEATVALKMAEATAPKPRWVNPSHSSKVLEGTAAREDAAIRRFLTDPYGLTASWAEQEPAKAEWLLGSFLTQKLVDSQIAGPEHRAKAREAALQAIGLETRRPALSDGRHPLSPAGGFDGFGANVEARIGLRSPERARDRSRERESPRSRSHWKEAGLKAAAAERGRSRPSSAPPSKSGASFGAAPARGAAPQWPSSAPGAEQGIMDLMSAPPPSFNCPHCNKKVHLPKSLTPSSLEAGVVKTGPRSRRGEEEGLQPQRRKVAKVVSSTYRHGNRADFYVDGKKVALESGKWQLHEYQRRGFNVVTLDPDSQQIISAMSYDVSGSGNVAAAQLAADLNALPEGRVVLIAVRGSGMEALSGAAVRALGRVGASSAVSGGRSQEGYALIGIKGGEAAAERRGHHVEVEAKLPRPPWQDASKRGDTMAADPSFAPTVERLQLRQLFRAVLLVASSFFRDVSSRKKAWALAAALLVTMLIFALLQMWFLTTLREFQNALHDQDQDRFLSAQMRLIRVFLTIMPLMMVQALLRGTLSLEWRRHLTEVLLKRYIGDNKMYYRLKLLGRGLDNPDQRIAQDCGEFTDVILSFVTTVLQQVMLILVQAGLLLTISHHIFYFLVLYALSLNVLSFAVFGGPFTRLQRTMLAQEATFRFSLVRIREHAEPVAFFGGHGFELQRCAELFAQLLRTLYRLLYVSICFVLIESSTGYAAHVVPFVMLAGRYFAGAMDFGAMMEAAAVLGALQGAFTTLVSQLGAITNMGAQAIRIQQLWDALEEPDMDDVGIQTEILSAEEPCLELERLTLFPPRGHLPLLQDLSLELRTGESLLLCGPSGIGKSSLLRGIAGLWHRGSGTIRRRATREIAFLPQETYLCLGSLRENTTYPATAAKNPSDMDVQEALEMANLSYLVKRFGLDAPVDFDSVLSGGERQRLGFARLMLQRPRFAILDEATSALDVTNQTAMYLNLKRQVGSYVSVGHSVSLEAFHTQKLVMERGAGQFAAWHLEPIQSGPAESQLEAGVGREPQDLSWYFQQQKRFLEDLKVSEDRHDAWNSKVFMQEEEIEKLKQQVRNLEEERDGLRKDMKEAVRERDEWQVSALRVMSKREFRSSVEALEAARRRSFSLGDSGSFHWWKEETEWLDEKAATALSSLKQAGPWHEHRLSARALRGKASPERRDHMGIPAVSEAKMFASSLWQVQRLLHGSTSHVLLPVGLVAVAAVLVLYKHSQDDSGGDPTKTFLALIVVQMLPLVFLEKQILSCPDPVAMLSRFGAKVLLMHACFLALRICTWPLLEVGIGYCNLLGFLGVALALFQGFGFRPSQLLQHRDLLGLVLLGVGGAFLTEVVDFYSHQTLLESTIFTAANYIEILAFVPAVWMVHHTVKKGEDWSSITAARQSQALAFFAFLVLFYIMEDLISAYRLYQVEPLGSAGHVVHFLLLLDFACFVLAHIYNAEGVSGSLLRFWGPTQHWV</sequence>
<dbReference type="CDD" id="cd00038">
    <property type="entry name" value="CAP_ED"/>
    <property type="match status" value="2"/>
</dbReference>
<dbReference type="Proteomes" id="UP001178507">
    <property type="component" value="Unassembled WGS sequence"/>
</dbReference>
<dbReference type="SMART" id="SM00382">
    <property type="entry name" value="AAA"/>
    <property type="match status" value="1"/>
</dbReference>
<dbReference type="InterPro" id="IPR003439">
    <property type="entry name" value="ABC_transporter-like_ATP-bd"/>
</dbReference>
<feature type="region of interest" description="Disordered" evidence="9">
    <location>
        <begin position="662"/>
        <end position="689"/>
    </location>
</feature>
<dbReference type="PROSITE" id="PS50893">
    <property type="entry name" value="ABC_TRANSPORTER_2"/>
    <property type="match status" value="1"/>
</dbReference>
<comment type="similarity">
    <text evidence="1">Belongs to the ABC transporter superfamily. ABCD family. Peroxisomal fatty acyl CoA transporter (TC 3.A.1.203) subfamily.</text>
</comment>
<feature type="domain" description="Cyclic nucleotide-binding" evidence="11">
    <location>
        <begin position="96"/>
        <end position="205"/>
    </location>
</feature>
<dbReference type="InterPro" id="IPR039477">
    <property type="entry name" value="ILEI/PANDER_dom"/>
</dbReference>
<dbReference type="SUPFAM" id="SSF52540">
    <property type="entry name" value="P-loop containing nucleoside triphosphate hydrolases"/>
    <property type="match status" value="1"/>
</dbReference>
<feature type="coiled-coil region" evidence="8">
    <location>
        <begin position="1471"/>
        <end position="1512"/>
    </location>
</feature>
<evidence type="ECO:0000256" key="2">
    <source>
        <dbReference type="ARBA" id="ARBA00022448"/>
    </source>
</evidence>
<feature type="transmembrane region" description="Helical" evidence="10">
    <location>
        <begin position="893"/>
        <end position="915"/>
    </location>
</feature>
<dbReference type="SUPFAM" id="SSF90123">
    <property type="entry name" value="ABC transporter transmembrane region"/>
    <property type="match status" value="1"/>
</dbReference>
<dbReference type="InterPro" id="IPR000595">
    <property type="entry name" value="cNMP-bd_dom"/>
</dbReference>
<feature type="domain" description="Cyclic nucleotide-binding" evidence="11">
    <location>
        <begin position="266"/>
        <end position="337"/>
    </location>
</feature>
<keyword evidence="7 10" id="KW-0472">Membrane</keyword>
<feature type="transmembrane region" description="Helical" evidence="10">
    <location>
        <begin position="1720"/>
        <end position="1738"/>
    </location>
</feature>
<dbReference type="SMART" id="SM00100">
    <property type="entry name" value="cNMP"/>
    <property type="match status" value="2"/>
</dbReference>
<dbReference type="GO" id="GO:0005524">
    <property type="term" value="F:ATP binding"/>
    <property type="evidence" value="ECO:0007669"/>
    <property type="project" value="UniProtKB-KW"/>
</dbReference>
<dbReference type="PANTHER" id="PTHR11384">
    <property type="entry name" value="ATP-BINDING CASSETTE, SUB-FAMILY D MEMBER"/>
    <property type="match status" value="1"/>
</dbReference>
<dbReference type="InterPro" id="IPR036640">
    <property type="entry name" value="ABC1_TM_sf"/>
</dbReference>
<comment type="caution">
    <text evidence="14">The sequence shown here is derived from an EMBL/GenBank/DDBJ whole genome shotgun (WGS) entry which is preliminary data.</text>
</comment>
<dbReference type="SUPFAM" id="SSF51206">
    <property type="entry name" value="cAMP-binding domain-like"/>
    <property type="match status" value="2"/>
</dbReference>
<dbReference type="Pfam" id="PF00005">
    <property type="entry name" value="ABC_tran"/>
    <property type="match status" value="1"/>
</dbReference>
<evidence type="ECO:0000256" key="7">
    <source>
        <dbReference type="ARBA" id="ARBA00023136"/>
    </source>
</evidence>
<feature type="region of interest" description="Disordered" evidence="9">
    <location>
        <begin position="558"/>
        <end position="637"/>
    </location>
</feature>
<organism evidence="14 15">
    <name type="scientific">Effrenium voratum</name>
    <dbReference type="NCBI Taxonomy" id="2562239"/>
    <lineage>
        <taxon>Eukaryota</taxon>
        <taxon>Sar</taxon>
        <taxon>Alveolata</taxon>
        <taxon>Dinophyceae</taxon>
        <taxon>Suessiales</taxon>
        <taxon>Symbiodiniaceae</taxon>
        <taxon>Effrenium</taxon>
    </lineage>
</organism>
<accession>A0AA36IJF5</accession>
<name>A0AA36IJF5_9DINO</name>
<evidence type="ECO:0000256" key="4">
    <source>
        <dbReference type="ARBA" id="ARBA00022741"/>
    </source>
</evidence>
<feature type="transmembrane region" description="Helical" evidence="10">
    <location>
        <begin position="1779"/>
        <end position="1799"/>
    </location>
</feature>
<feature type="transmembrane region" description="Helical" evidence="10">
    <location>
        <begin position="1855"/>
        <end position="1874"/>
    </location>
</feature>
<dbReference type="Gene3D" id="2.60.120.10">
    <property type="entry name" value="Jelly Rolls"/>
    <property type="match status" value="2"/>
</dbReference>
<dbReference type="PANTHER" id="PTHR11384:SF59">
    <property type="entry name" value="LYSOSOMAL COBALAMIN TRANSPORTER ABCD4"/>
    <property type="match status" value="1"/>
</dbReference>
<feature type="transmembrane region" description="Helical" evidence="10">
    <location>
        <begin position="1010"/>
        <end position="1033"/>
    </location>
</feature>
<dbReference type="GO" id="GO:0140359">
    <property type="term" value="F:ABC-type transporter activity"/>
    <property type="evidence" value="ECO:0007669"/>
    <property type="project" value="InterPro"/>
</dbReference>
<dbReference type="PROSITE" id="PS50929">
    <property type="entry name" value="ABC_TM1F"/>
    <property type="match status" value="1"/>
</dbReference>
<evidence type="ECO:0000256" key="1">
    <source>
        <dbReference type="ARBA" id="ARBA00008575"/>
    </source>
</evidence>
<evidence type="ECO:0000256" key="6">
    <source>
        <dbReference type="ARBA" id="ARBA00022989"/>
    </source>
</evidence>
<dbReference type="InterPro" id="IPR018490">
    <property type="entry name" value="cNMP-bd_dom_sf"/>
</dbReference>
<evidence type="ECO:0000256" key="8">
    <source>
        <dbReference type="SAM" id="Coils"/>
    </source>
</evidence>
<feature type="transmembrane region" description="Helical" evidence="10">
    <location>
        <begin position="1696"/>
        <end position="1714"/>
    </location>
</feature>
<evidence type="ECO:0000259" key="11">
    <source>
        <dbReference type="PROSITE" id="PS50042"/>
    </source>
</evidence>
<feature type="transmembrane region" description="Helical" evidence="10">
    <location>
        <begin position="1658"/>
        <end position="1675"/>
    </location>
</feature>
<dbReference type="GO" id="GO:0016020">
    <property type="term" value="C:membrane"/>
    <property type="evidence" value="ECO:0007669"/>
    <property type="project" value="InterPro"/>
</dbReference>
<dbReference type="InterPro" id="IPR050835">
    <property type="entry name" value="ABC_transporter_sub-D"/>
</dbReference>
<dbReference type="EMBL" id="CAUJNA010001779">
    <property type="protein sequence ID" value="CAJ1388917.1"/>
    <property type="molecule type" value="Genomic_DNA"/>
</dbReference>
<feature type="region of interest" description="Disordered" evidence="9">
    <location>
        <begin position="531"/>
        <end position="550"/>
    </location>
</feature>
<keyword evidence="3 10" id="KW-0812">Transmembrane</keyword>
<feature type="region of interest" description="Disordered" evidence="9">
    <location>
        <begin position="1"/>
        <end position="59"/>
    </location>
</feature>